<proteinExistence type="predicted"/>
<dbReference type="AlphaFoldDB" id="A0AA86NQ28"/>
<keyword evidence="3" id="KW-1185">Reference proteome</keyword>
<reference evidence="1" key="1">
    <citation type="submission" date="2023-06" db="EMBL/GenBank/DDBJ databases">
        <authorList>
            <person name="Kurt Z."/>
        </authorList>
    </citation>
    <scope>NUCLEOTIDE SEQUENCE</scope>
</reference>
<dbReference type="EMBL" id="CATOUU010000311">
    <property type="protein sequence ID" value="CAI9924442.1"/>
    <property type="molecule type" value="Genomic_DNA"/>
</dbReference>
<evidence type="ECO:0000313" key="1">
    <source>
        <dbReference type="EMBL" id="CAI9924442.1"/>
    </source>
</evidence>
<gene>
    <name evidence="1" type="ORF">HINF_LOCUS12087</name>
    <name evidence="2" type="ORF">HINF_LOCUS63396</name>
</gene>
<dbReference type="Proteomes" id="UP001642409">
    <property type="component" value="Unassembled WGS sequence"/>
</dbReference>
<accession>A0AA86NQ28</accession>
<comment type="caution">
    <text evidence="1">The sequence shown here is derived from an EMBL/GenBank/DDBJ whole genome shotgun (WGS) entry which is preliminary data.</text>
</comment>
<protein>
    <submittedName>
        <fullName evidence="2">Hypothetical_protein</fullName>
    </submittedName>
</protein>
<organism evidence="1">
    <name type="scientific">Hexamita inflata</name>
    <dbReference type="NCBI Taxonomy" id="28002"/>
    <lineage>
        <taxon>Eukaryota</taxon>
        <taxon>Metamonada</taxon>
        <taxon>Diplomonadida</taxon>
        <taxon>Hexamitidae</taxon>
        <taxon>Hexamitinae</taxon>
        <taxon>Hexamita</taxon>
    </lineage>
</organism>
<evidence type="ECO:0000313" key="2">
    <source>
        <dbReference type="EMBL" id="CAL6086912.1"/>
    </source>
</evidence>
<evidence type="ECO:0000313" key="3">
    <source>
        <dbReference type="Proteomes" id="UP001642409"/>
    </source>
</evidence>
<sequence length="200" mass="22636">MCGVGNPPVRHDQRYKRNSILVLNLASRMQTASTRGRHQDRTAPHLHFSSILVLNLASLIHGRICDRLPTGVCGLSGCNLVPGATSLQPTRLDSRRWLGSTSRQFVKDRGRSKQSKQRRRQLFPARVLSLQNLRKAVQASQLYEVTVTEKSCEDRIDVVRTINIFSGPTRMRKWILFRNFFTILSNYTGGSNRSAACFPL</sequence>
<dbReference type="EMBL" id="CAXDID020000396">
    <property type="protein sequence ID" value="CAL6086912.1"/>
    <property type="molecule type" value="Genomic_DNA"/>
</dbReference>
<name>A0AA86NQ28_9EUKA</name>
<reference evidence="2 3" key="2">
    <citation type="submission" date="2024-07" db="EMBL/GenBank/DDBJ databases">
        <authorList>
            <person name="Akdeniz Z."/>
        </authorList>
    </citation>
    <scope>NUCLEOTIDE SEQUENCE [LARGE SCALE GENOMIC DNA]</scope>
</reference>